<dbReference type="Pfam" id="PF00171">
    <property type="entry name" value="Aldedh"/>
    <property type="match status" value="1"/>
</dbReference>
<keyword evidence="3" id="KW-0520">NAD</keyword>
<evidence type="ECO:0000256" key="1">
    <source>
        <dbReference type="ARBA" id="ARBA00013048"/>
    </source>
</evidence>
<proteinExistence type="predicted"/>
<dbReference type="InterPro" id="IPR016160">
    <property type="entry name" value="Ald_DH_CS_CYS"/>
</dbReference>
<feature type="domain" description="Aldehyde dehydrogenase" evidence="4">
    <location>
        <begin position="16"/>
        <end position="477"/>
    </location>
</feature>
<dbReference type="SUPFAM" id="SSF53720">
    <property type="entry name" value="ALDH-like"/>
    <property type="match status" value="1"/>
</dbReference>
<sequence length="497" mass="53383">MNVIENAVAGKRYVSSGRRVPVFNPATGEQSAELPLSTLSELNDAVASAKKAQVSWGNTPPMKRARIMFKFKALLDQHADDLAREISKEHGKVHDDALGEVARGIDCVDFACGIPQLLKGEFSRNVGPSIDSYSDRQPLGVVAGITPFNFPAMVPMWMYPAAIACGNAFILKPSERDPSASMLAWNLFMEAGLPEGILNIVHGDKEMVDGILDHPDIKAVSFVGSTPIAEYVYQRGTKAGKRVQALGGAKNHMVILPDADLDQAADALMGAGYGSAGERCMAISVAVPVGKDTADALVAKLKPRVESLKIGPATDKDAEMGPVVTKMHRDKIVGYIDSGVEQGASLVVDGRGFKLQGYEGGYYVGGTLFDNVTPDMTIYKEEIFGPVLSVVRADDYNSAVKLINDHEYGNGTAIFTRDGDAAREFADKIEVGMVGINVPIPVPVAYHSFGGWKRSLFGDHSIYGPEGVHFYTRLKTVTTRWPAGIKGGAEFSFPSVK</sequence>
<organism evidence="5 6">
    <name type="scientific">Devosia oryziradicis</name>
    <dbReference type="NCBI Taxonomy" id="2801335"/>
    <lineage>
        <taxon>Bacteria</taxon>
        <taxon>Pseudomonadati</taxon>
        <taxon>Pseudomonadota</taxon>
        <taxon>Alphaproteobacteria</taxon>
        <taxon>Hyphomicrobiales</taxon>
        <taxon>Devosiaceae</taxon>
        <taxon>Devosia</taxon>
    </lineage>
</organism>
<evidence type="ECO:0000256" key="2">
    <source>
        <dbReference type="ARBA" id="ARBA00023002"/>
    </source>
</evidence>
<dbReference type="Gene3D" id="3.40.309.10">
    <property type="entry name" value="Aldehyde Dehydrogenase, Chain A, domain 2"/>
    <property type="match status" value="1"/>
</dbReference>
<keyword evidence="2" id="KW-0560">Oxidoreductase</keyword>
<accession>A0ABX7BWS9</accession>
<keyword evidence="6" id="KW-1185">Reference proteome</keyword>
<dbReference type="PROSITE" id="PS00070">
    <property type="entry name" value="ALDEHYDE_DEHYDR_CYS"/>
    <property type="match status" value="1"/>
</dbReference>
<evidence type="ECO:0000256" key="3">
    <source>
        <dbReference type="ARBA" id="ARBA00023027"/>
    </source>
</evidence>
<dbReference type="CDD" id="cd07085">
    <property type="entry name" value="ALDH_F6_MMSDH"/>
    <property type="match status" value="1"/>
</dbReference>
<dbReference type="NCBIfam" id="TIGR01722">
    <property type="entry name" value="MMSDH"/>
    <property type="match status" value="1"/>
</dbReference>
<dbReference type="PANTHER" id="PTHR43866:SF4">
    <property type="entry name" value="MALONATE-SEMIALDEHYDE DEHYDROGENASE"/>
    <property type="match status" value="1"/>
</dbReference>
<evidence type="ECO:0000313" key="6">
    <source>
        <dbReference type="Proteomes" id="UP000595460"/>
    </source>
</evidence>
<dbReference type="EC" id="1.2.1.27" evidence="1"/>
<dbReference type="InterPro" id="IPR016161">
    <property type="entry name" value="Ald_DH/histidinol_DH"/>
</dbReference>
<name>A0ABX7BWS9_9HYPH</name>
<dbReference type="Gene3D" id="3.40.605.10">
    <property type="entry name" value="Aldehyde Dehydrogenase, Chain A, domain 1"/>
    <property type="match status" value="1"/>
</dbReference>
<dbReference type="InterPro" id="IPR015590">
    <property type="entry name" value="Aldehyde_DH_dom"/>
</dbReference>
<dbReference type="InterPro" id="IPR010061">
    <property type="entry name" value="MeMal-semiAld_DH"/>
</dbReference>
<gene>
    <name evidence="5" type="ORF">JI749_01865</name>
</gene>
<evidence type="ECO:0000259" key="4">
    <source>
        <dbReference type="Pfam" id="PF00171"/>
    </source>
</evidence>
<dbReference type="EMBL" id="CP068047">
    <property type="protein sequence ID" value="QQR36410.1"/>
    <property type="molecule type" value="Genomic_DNA"/>
</dbReference>
<dbReference type="PANTHER" id="PTHR43866">
    <property type="entry name" value="MALONATE-SEMIALDEHYDE DEHYDROGENASE"/>
    <property type="match status" value="1"/>
</dbReference>
<dbReference type="InterPro" id="IPR016163">
    <property type="entry name" value="Ald_DH_C"/>
</dbReference>
<evidence type="ECO:0000313" key="5">
    <source>
        <dbReference type="EMBL" id="QQR36410.1"/>
    </source>
</evidence>
<reference evidence="5 6" key="1">
    <citation type="submission" date="2021-01" db="EMBL/GenBank/DDBJ databases">
        <title>Genome seq and assembly of Devosia sp. G19.</title>
        <authorList>
            <person name="Chhetri G."/>
        </authorList>
    </citation>
    <scope>NUCLEOTIDE SEQUENCE [LARGE SCALE GENOMIC DNA]</scope>
    <source>
        <strain evidence="5 6">G19</strain>
    </source>
</reference>
<protein>
    <recommendedName>
        <fullName evidence="1">methylmalonate-semialdehyde dehydrogenase (CoA acylating)</fullName>
        <ecNumber evidence="1">1.2.1.27</ecNumber>
    </recommendedName>
</protein>
<dbReference type="RefSeq" id="WP_201658033.1">
    <property type="nucleotide sequence ID" value="NZ_CP068047.1"/>
</dbReference>
<dbReference type="InterPro" id="IPR016162">
    <property type="entry name" value="Ald_DH_N"/>
</dbReference>
<dbReference type="Proteomes" id="UP000595460">
    <property type="component" value="Chromosome"/>
</dbReference>